<dbReference type="Proteomes" id="UP001221757">
    <property type="component" value="Unassembled WGS sequence"/>
</dbReference>
<evidence type="ECO:0000256" key="1">
    <source>
        <dbReference type="SAM" id="Coils"/>
    </source>
</evidence>
<feature type="compositionally biased region" description="Polar residues" evidence="2">
    <location>
        <begin position="126"/>
        <end position="138"/>
    </location>
</feature>
<accession>A0AAD7GN86</accession>
<feature type="coiled-coil region" evidence="1">
    <location>
        <begin position="325"/>
        <end position="359"/>
    </location>
</feature>
<feature type="compositionally biased region" description="Basic and acidic residues" evidence="2">
    <location>
        <begin position="65"/>
        <end position="74"/>
    </location>
</feature>
<dbReference type="AlphaFoldDB" id="A0AAD7GN86"/>
<proteinExistence type="predicted"/>
<keyword evidence="4" id="KW-1185">Reference proteome</keyword>
<reference evidence="3" key="1">
    <citation type="submission" date="2023-03" db="EMBL/GenBank/DDBJ databases">
        <title>Massive genome expansion in bonnet fungi (Mycena s.s.) driven by repeated elements and novel gene families across ecological guilds.</title>
        <authorList>
            <consortium name="Lawrence Berkeley National Laboratory"/>
            <person name="Harder C.B."/>
            <person name="Miyauchi S."/>
            <person name="Viragh M."/>
            <person name="Kuo A."/>
            <person name="Thoen E."/>
            <person name="Andreopoulos B."/>
            <person name="Lu D."/>
            <person name="Skrede I."/>
            <person name="Drula E."/>
            <person name="Henrissat B."/>
            <person name="Morin E."/>
            <person name="Kohler A."/>
            <person name="Barry K."/>
            <person name="LaButti K."/>
            <person name="Morin E."/>
            <person name="Salamov A."/>
            <person name="Lipzen A."/>
            <person name="Mereny Z."/>
            <person name="Hegedus B."/>
            <person name="Baldrian P."/>
            <person name="Stursova M."/>
            <person name="Weitz H."/>
            <person name="Taylor A."/>
            <person name="Grigoriev I.V."/>
            <person name="Nagy L.G."/>
            <person name="Martin F."/>
            <person name="Kauserud H."/>
        </authorList>
    </citation>
    <scope>NUCLEOTIDE SEQUENCE</scope>
    <source>
        <strain evidence="3">CBHHK067</strain>
    </source>
</reference>
<evidence type="ECO:0000313" key="4">
    <source>
        <dbReference type="Proteomes" id="UP001221757"/>
    </source>
</evidence>
<dbReference type="EMBL" id="JARKIE010000013">
    <property type="protein sequence ID" value="KAJ7702998.1"/>
    <property type="molecule type" value="Genomic_DNA"/>
</dbReference>
<organism evidence="3 4">
    <name type="scientific">Mycena rosella</name>
    <name type="common">Pink bonnet</name>
    <name type="synonym">Agaricus rosellus</name>
    <dbReference type="NCBI Taxonomy" id="1033263"/>
    <lineage>
        <taxon>Eukaryota</taxon>
        <taxon>Fungi</taxon>
        <taxon>Dikarya</taxon>
        <taxon>Basidiomycota</taxon>
        <taxon>Agaricomycotina</taxon>
        <taxon>Agaricomycetes</taxon>
        <taxon>Agaricomycetidae</taxon>
        <taxon>Agaricales</taxon>
        <taxon>Marasmiineae</taxon>
        <taxon>Mycenaceae</taxon>
        <taxon>Mycena</taxon>
    </lineage>
</organism>
<sequence>MDQQYSIVYWGGRTAEQLGLWSYHIAVARPNPVVFDEVLDRHVVQRNSDGRLVATEGDTVYLKAEARAPRRDLPTSEWEDELSLASPPPSQSPSWSKFKPATPLKRAAPASDHELSPTPKRLNAPHQASASSPRTPASQARLDAILRAQGLSVAASAPDPTPRRSSSPSPSSSRSVGAPQASQTSPYLPSWFESSPTPSYRPATPPPTAERTEPQWPPQTPPSSRGPPVQSEPAKRARNEKSVEKQNRHDFGTSSDSDARLDADPFRSPSGSETRSGGSEPRGKTTVAPPNSLPSADPGKQSAAAQVLDQANRTAAYITQLELRLSAAEKSNDAKALRMERLQEEIDQLQARNTELERILADLT</sequence>
<comment type="caution">
    <text evidence="3">The sequence shown here is derived from an EMBL/GenBank/DDBJ whole genome shotgun (WGS) entry which is preliminary data.</text>
</comment>
<evidence type="ECO:0000313" key="3">
    <source>
        <dbReference type="EMBL" id="KAJ7702998.1"/>
    </source>
</evidence>
<feature type="region of interest" description="Disordered" evidence="2">
    <location>
        <begin position="65"/>
        <end position="307"/>
    </location>
</feature>
<evidence type="ECO:0000256" key="2">
    <source>
        <dbReference type="SAM" id="MobiDB-lite"/>
    </source>
</evidence>
<protein>
    <submittedName>
        <fullName evidence="3">Uncharacterized protein</fullName>
    </submittedName>
</protein>
<feature type="compositionally biased region" description="Pro residues" evidence="2">
    <location>
        <begin position="215"/>
        <end position="225"/>
    </location>
</feature>
<feature type="compositionally biased region" description="Low complexity" evidence="2">
    <location>
        <begin position="154"/>
        <end position="175"/>
    </location>
</feature>
<keyword evidence="1" id="KW-0175">Coiled coil</keyword>
<feature type="compositionally biased region" description="Basic and acidic residues" evidence="2">
    <location>
        <begin position="233"/>
        <end position="265"/>
    </location>
</feature>
<name>A0AAD7GN86_MYCRO</name>
<gene>
    <name evidence="3" type="ORF">B0H17DRAFT_1194252</name>
</gene>